<keyword evidence="2 3" id="KW-0378">Hydrolase</keyword>
<dbReference type="Pfam" id="PF13279">
    <property type="entry name" value="4HBT_2"/>
    <property type="match status" value="1"/>
</dbReference>
<comment type="caution">
    <text evidence="3">The sequence shown here is derived from an EMBL/GenBank/DDBJ whole genome shotgun (WGS) entry which is preliminary data.</text>
</comment>
<gene>
    <name evidence="3" type="ORF">ACFFH4_04745</name>
</gene>
<name>A0ABV6NCI1_9BACI</name>
<dbReference type="Gene3D" id="3.10.129.10">
    <property type="entry name" value="Hotdog Thioesterase"/>
    <property type="match status" value="1"/>
</dbReference>
<evidence type="ECO:0000256" key="1">
    <source>
        <dbReference type="ARBA" id="ARBA00005953"/>
    </source>
</evidence>
<dbReference type="EMBL" id="JBHLTR010000004">
    <property type="protein sequence ID" value="MFC0558354.1"/>
    <property type="molecule type" value="Genomic_DNA"/>
</dbReference>
<dbReference type="PANTHER" id="PTHR31793:SF27">
    <property type="entry name" value="NOVEL THIOESTERASE SUPERFAMILY DOMAIN AND SAPOSIN A-TYPE DOMAIN CONTAINING PROTEIN (0610012H03RIK)"/>
    <property type="match status" value="1"/>
</dbReference>
<dbReference type="RefSeq" id="WP_273840969.1">
    <property type="nucleotide sequence ID" value="NZ_JAQQWT010000003.1"/>
</dbReference>
<sequence>MKKFHYQFRVEWGDTDAAGIVYSPNYYKWMDQATHQVFSTIGYPLSSLIRDEHIGIPMIESNCSFNKPLYFEEDVAIISTVLELHDKVFKIKHEFIRGEDEIAHGIELRALASFAGEKPKAVSIPEDMHELLLR</sequence>
<evidence type="ECO:0000313" key="3">
    <source>
        <dbReference type="EMBL" id="MFC0558354.1"/>
    </source>
</evidence>
<dbReference type="InterPro" id="IPR050563">
    <property type="entry name" value="4-hydroxybenzoyl-CoA_TE"/>
</dbReference>
<proteinExistence type="inferred from homology"/>
<dbReference type="PANTHER" id="PTHR31793">
    <property type="entry name" value="4-HYDROXYBENZOYL-COA THIOESTERASE FAMILY MEMBER"/>
    <property type="match status" value="1"/>
</dbReference>
<accession>A0ABV6NCI1</accession>
<organism evidence="3 4">
    <name type="scientific">Halalkalibacter alkalisediminis</name>
    <dbReference type="NCBI Taxonomy" id="935616"/>
    <lineage>
        <taxon>Bacteria</taxon>
        <taxon>Bacillati</taxon>
        <taxon>Bacillota</taxon>
        <taxon>Bacilli</taxon>
        <taxon>Bacillales</taxon>
        <taxon>Bacillaceae</taxon>
        <taxon>Halalkalibacter</taxon>
    </lineage>
</organism>
<evidence type="ECO:0000256" key="2">
    <source>
        <dbReference type="ARBA" id="ARBA00022801"/>
    </source>
</evidence>
<reference evidence="3 4" key="1">
    <citation type="submission" date="2024-09" db="EMBL/GenBank/DDBJ databases">
        <authorList>
            <person name="Sun Q."/>
            <person name="Mori K."/>
        </authorList>
    </citation>
    <scope>NUCLEOTIDE SEQUENCE [LARGE SCALE GENOMIC DNA]</scope>
    <source>
        <strain evidence="3 4">NCAIM B.02301</strain>
    </source>
</reference>
<dbReference type="SUPFAM" id="SSF54637">
    <property type="entry name" value="Thioesterase/thiol ester dehydrase-isomerase"/>
    <property type="match status" value="1"/>
</dbReference>
<dbReference type="InterPro" id="IPR029069">
    <property type="entry name" value="HotDog_dom_sf"/>
</dbReference>
<comment type="similarity">
    <text evidence="1">Belongs to the 4-hydroxybenzoyl-CoA thioesterase family.</text>
</comment>
<dbReference type="Proteomes" id="UP001589833">
    <property type="component" value="Unassembled WGS sequence"/>
</dbReference>
<keyword evidence="4" id="KW-1185">Reference proteome</keyword>
<protein>
    <submittedName>
        <fullName evidence="3">Acyl-CoA thioesterase</fullName>
        <ecNumber evidence="3">3.1.2.-</ecNumber>
    </submittedName>
</protein>
<dbReference type="EC" id="3.1.2.-" evidence="3"/>
<dbReference type="GO" id="GO:0016787">
    <property type="term" value="F:hydrolase activity"/>
    <property type="evidence" value="ECO:0007669"/>
    <property type="project" value="UniProtKB-KW"/>
</dbReference>
<evidence type="ECO:0000313" key="4">
    <source>
        <dbReference type="Proteomes" id="UP001589833"/>
    </source>
</evidence>
<dbReference type="CDD" id="cd00586">
    <property type="entry name" value="4HBT"/>
    <property type="match status" value="1"/>
</dbReference>